<keyword evidence="2" id="KW-1133">Transmembrane helix</keyword>
<protein>
    <submittedName>
        <fullName evidence="4">Helix-turn-helix transcriptional regulator</fullName>
    </submittedName>
</protein>
<dbReference type="InterPro" id="IPR010982">
    <property type="entry name" value="Lambda_DNA-bd_dom_sf"/>
</dbReference>
<keyword evidence="1" id="KW-0238">DNA-binding</keyword>
<dbReference type="PANTHER" id="PTHR46558">
    <property type="entry name" value="TRACRIPTIONAL REGULATORY PROTEIN-RELATED-RELATED"/>
    <property type="match status" value="1"/>
</dbReference>
<dbReference type="SUPFAM" id="SSF47413">
    <property type="entry name" value="lambda repressor-like DNA-binding domains"/>
    <property type="match status" value="1"/>
</dbReference>
<evidence type="ECO:0000256" key="1">
    <source>
        <dbReference type="ARBA" id="ARBA00023125"/>
    </source>
</evidence>
<sequence length="112" mass="12506">MQVTILMSIFSILFLALFAVLLTLVVRALLKYLHSGETRREKAAVKRSLGEALREHRMRCKMTQEFVAEAVGVSRQAVSKWENGDSDPSTSNLCVLAKLYGVPPEELLRAAE</sequence>
<accession>A0A923I5Q5</accession>
<feature type="transmembrane region" description="Helical" evidence="2">
    <location>
        <begin position="6"/>
        <end position="30"/>
    </location>
</feature>
<dbReference type="Gene3D" id="1.10.260.40">
    <property type="entry name" value="lambda repressor-like DNA-binding domains"/>
    <property type="match status" value="1"/>
</dbReference>
<proteinExistence type="predicted"/>
<dbReference type="InterPro" id="IPR001387">
    <property type="entry name" value="Cro/C1-type_HTH"/>
</dbReference>
<evidence type="ECO:0000259" key="3">
    <source>
        <dbReference type="PROSITE" id="PS50943"/>
    </source>
</evidence>
<dbReference type="PANTHER" id="PTHR46558:SF4">
    <property type="entry name" value="DNA-BIDING PHAGE PROTEIN"/>
    <property type="match status" value="1"/>
</dbReference>
<comment type="caution">
    <text evidence="4">The sequence shown here is derived from an EMBL/GenBank/DDBJ whole genome shotgun (WGS) entry which is preliminary data.</text>
</comment>
<evidence type="ECO:0000256" key="2">
    <source>
        <dbReference type="SAM" id="Phobius"/>
    </source>
</evidence>
<dbReference type="AlphaFoldDB" id="A0A923I5Q5"/>
<keyword evidence="2" id="KW-0812">Transmembrane</keyword>
<name>A0A923I5Q5_9FIRM</name>
<keyword evidence="5" id="KW-1185">Reference proteome</keyword>
<organism evidence="4 5">
    <name type="scientific">Anaerofilum hominis</name>
    <dbReference type="NCBI Taxonomy" id="2763016"/>
    <lineage>
        <taxon>Bacteria</taxon>
        <taxon>Bacillati</taxon>
        <taxon>Bacillota</taxon>
        <taxon>Clostridia</taxon>
        <taxon>Eubacteriales</taxon>
        <taxon>Oscillospiraceae</taxon>
        <taxon>Anaerofilum</taxon>
    </lineage>
</organism>
<evidence type="ECO:0000313" key="5">
    <source>
        <dbReference type="Proteomes" id="UP000659630"/>
    </source>
</evidence>
<dbReference type="PROSITE" id="PS50943">
    <property type="entry name" value="HTH_CROC1"/>
    <property type="match status" value="1"/>
</dbReference>
<dbReference type="RefSeq" id="WP_186886628.1">
    <property type="nucleotide sequence ID" value="NZ_JACONZ010000001.1"/>
</dbReference>
<evidence type="ECO:0000313" key="4">
    <source>
        <dbReference type="EMBL" id="MBC5580264.1"/>
    </source>
</evidence>
<dbReference type="GO" id="GO:0003677">
    <property type="term" value="F:DNA binding"/>
    <property type="evidence" value="ECO:0007669"/>
    <property type="project" value="UniProtKB-KW"/>
</dbReference>
<dbReference type="Proteomes" id="UP000659630">
    <property type="component" value="Unassembled WGS sequence"/>
</dbReference>
<reference evidence="4" key="1">
    <citation type="submission" date="2020-08" db="EMBL/GenBank/DDBJ databases">
        <title>Genome public.</title>
        <authorList>
            <person name="Liu C."/>
            <person name="Sun Q."/>
        </authorList>
    </citation>
    <scope>NUCLEOTIDE SEQUENCE</scope>
    <source>
        <strain evidence="4">BX8</strain>
    </source>
</reference>
<dbReference type="EMBL" id="JACONZ010000001">
    <property type="protein sequence ID" value="MBC5580264.1"/>
    <property type="molecule type" value="Genomic_DNA"/>
</dbReference>
<dbReference type="Pfam" id="PF01381">
    <property type="entry name" value="HTH_3"/>
    <property type="match status" value="1"/>
</dbReference>
<gene>
    <name evidence="4" type="ORF">H8S23_01970</name>
</gene>
<dbReference type="CDD" id="cd00093">
    <property type="entry name" value="HTH_XRE"/>
    <property type="match status" value="1"/>
</dbReference>
<keyword evidence="2" id="KW-0472">Membrane</keyword>
<feature type="domain" description="HTH cro/C1-type" evidence="3">
    <location>
        <begin position="53"/>
        <end position="107"/>
    </location>
</feature>
<dbReference type="SMART" id="SM00530">
    <property type="entry name" value="HTH_XRE"/>
    <property type="match status" value="1"/>
</dbReference>